<organism evidence="4 5">
    <name type="scientific">Flavobacterium ginsengisoli</name>
    <dbReference type="NCBI Taxonomy" id="871694"/>
    <lineage>
        <taxon>Bacteria</taxon>
        <taxon>Pseudomonadati</taxon>
        <taxon>Bacteroidota</taxon>
        <taxon>Flavobacteriia</taxon>
        <taxon>Flavobacteriales</taxon>
        <taxon>Flavobacteriaceae</taxon>
        <taxon>Flavobacterium</taxon>
    </lineage>
</organism>
<sequence>MFNLKSDKMKITYYGHASLGIEVGGKHIIVDPFITGNPQAATINLSTIKADYILLTHAHADHVLDVEAIAKNTNAVIISNAEIASHYAKKGFNSHPMNHGGSWKFDFGKVKYVNAIHSSSFPDGSYGGNPGGFVIEGEHKNIYIAGDTALTYDMKLIPLRTKLDLVILPIGNNFTMDVEDAIIASDFVECDKVLGYHYDTFGYIEINHEEAIRKFFDKGKDLMLLPIGDSIEL</sequence>
<keyword evidence="5" id="KW-1185">Reference proteome</keyword>
<evidence type="ECO:0000259" key="3">
    <source>
        <dbReference type="SMART" id="SM00849"/>
    </source>
</evidence>
<accession>A0ABP7FJ22</accession>
<gene>
    <name evidence="4" type="ORF">GCM10022422_24340</name>
</gene>
<feature type="domain" description="Metallo-beta-lactamase" evidence="3">
    <location>
        <begin position="15"/>
        <end position="197"/>
    </location>
</feature>
<dbReference type="InterPro" id="IPR001279">
    <property type="entry name" value="Metallo-B-lactamas"/>
</dbReference>
<proteinExistence type="inferred from homology"/>
<dbReference type="PANTHER" id="PTHR43546">
    <property type="entry name" value="UPF0173 METAL-DEPENDENT HYDROLASE MJ1163-RELATED"/>
    <property type="match status" value="1"/>
</dbReference>
<evidence type="ECO:0000313" key="4">
    <source>
        <dbReference type="EMBL" id="GAA3739937.1"/>
    </source>
</evidence>
<protein>
    <recommendedName>
        <fullName evidence="2">UPF0173 metal-dependent hydrolase GCM10022422_24340</fullName>
    </recommendedName>
</protein>
<evidence type="ECO:0000313" key="5">
    <source>
        <dbReference type="Proteomes" id="UP001501367"/>
    </source>
</evidence>
<dbReference type="InterPro" id="IPR036866">
    <property type="entry name" value="RibonucZ/Hydroxyglut_hydro"/>
</dbReference>
<dbReference type="InterPro" id="IPR050114">
    <property type="entry name" value="UPF0173_UPF0282_UlaG_hydrolase"/>
</dbReference>
<dbReference type="SMART" id="SM00849">
    <property type="entry name" value="Lactamase_B"/>
    <property type="match status" value="1"/>
</dbReference>
<comment type="caution">
    <text evidence="4">The sequence shown here is derived from an EMBL/GenBank/DDBJ whole genome shotgun (WGS) entry which is preliminary data.</text>
</comment>
<dbReference type="NCBIfam" id="NF001911">
    <property type="entry name" value="PRK00685.1"/>
    <property type="match status" value="1"/>
</dbReference>
<reference evidence="5" key="1">
    <citation type="journal article" date="2019" name="Int. J. Syst. Evol. Microbiol.">
        <title>The Global Catalogue of Microorganisms (GCM) 10K type strain sequencing project: providing services to taxonomists for standard genome sequencing and annotation.</title>
        <authorList>
            <consortium name="The Broad Institute Genomics Platform"/>
            <consortium name="The Broad Institute Genome Sequencing Center for Infectious Disease"/>
            <person name="Wu L."/>
            <person name="Ma J."/>
        </authorList>
    </citation>
    <scope>NUCLEOTIDE SEQUENCE [LARGE SCALE GENOMIC DNA]</scope>
    <source>
        <strain evidence="5">JCM 17336</strain>
    </source>
</reference>
<dbReference type="InterPro" id="IPR022877">
    <property type="entry name" value="UPF0173"/>
</dbReference>
<evidence type="ECO:0000256" key="2">
    <source>
        <dbReference type="HAMAP-Rule" id="MF_00457"/>
    </source>
</evidence>
<keyword evidence="1 2" id="KW-0378">Hydrolase</keyword>
<dbReference type="Proteomes" id="UP001501367">
    <property type="component" value="Unassembled WGS sequence"/>
</dbReference>
<comment type="similarity">
    <text evidence="2">Belongs to the UPF0173 family.</text>
</comment>
<dbReference type="Pfam" id="PF13483">
    <property type="entry name" value="Lactamase_B_3"/>
    <property type="match status" value="1"/>
</dbReference>
<dbReference type="HAMAP" id="MF_00457">
    <property type="entry name" value="UPF0173"/>
    <property type="match status" value="1"/>
</dbReference>
<dbReference type="SUPFAM" id="SSF56281">
    <property type="entry name" value="Metallo-hydrolase/oxidoreductase"/>
    <property type="match status" value="1"/>
</dbReference>
<evidence type="ECO:0000256" key="1">
    <source>
        <dbReference type="ARBA" id="ARBA00022801"/>
    </source>
</evidence>
<dbReference type="Gene3D" id="3.60.15.10">
    <property type="entry name" value="Ribonuclease Z/Hydroxyacylglutathione hydrolase-like"/>
    <property type="match status" value="1"/>
</dbReference>
<dbReference type="EMBL" id="BAABDT010000005">
    <property type="protein sequence ID" value="GAA3739937.1"/>
    <property type="molecule type" value="Genomic_DNA"/>
</dbReference>
<dbReference type="PANTHER" id="PTHR43546:SF3">
    <property type="entry name" value="UPF0173 METAL-DEPENDENT HYDROLASE MJ1163"/>
    <property type="match status" value="1"/>
</dbReference>
<dbReference type="GO" id="GO:0016787">
    <property type="term" value="F:hydrolase activity"/>
    <property type="evidence" value="ECO:0007669"/>
    <property type="project" value="UniProtKB-KW"/>
</dbReference>
<name>A0ABP7FJ22_9FLAO</name>